<evidence type="ECO:0000313" key="1">
    <source>
        <dbReference type="EMBL" id="GKV28729.1"/>
    </source>
</evidence>
<protein>
    <submittedName>
        <fullName evidence="1">Uncharacterized protein</fullName>
    </submittedName>
</protein>
<keyword evidence="2" id="KW-1185">Reference proteome</keyword>
<sequence>MGGEKKMIRRQLDSRRPNSTPDFVGLLHSGRSLLCDLGFEHPLAASIFFTTAFRGVS</sequence>
<dbReference type="EMBL" id="BPVZ01000080">
    <property type="protein sequence ID" value="GKV28729.1"/>
    <property type="molecule type" value="Genomic_DNA"/>
</dbReference>
<name>A0AAV5KVL6_9ROSI</name>
<dbReference type="AlphaFoldDB" id="A0AAV5KVL6"/>
<comment type="caution">
    <text evidence="1">The sequence shown here is derived from an EMBL/GenBank/DDBJ whole genome shotgun (WGS) entry which is preliminary data.</text>
</comment>
<proteinExistence type="predicted"/>
<gene>
    <name evidence="1" type="ORF">SLEP1_g37745</name>
</gene>
<reference evidence="1 2" key="1">
    <citation type="journal article" date="2021" name="Commun. Biol.">
        <title>The genome of Shorea leprosula (Dipterocarpaceae) highlights the ecological relevance of drought in aseasonal tropical rainforests.</title>
        <authorList>
            <person name="Ng K.K.S."/>
            <person name="Kobayashi M.J."/>
            <person name="Fawcett J.A."/>
            <person name="Hatakeyama M."/>
            <person name="Paape T."/>
            <person name="Ng C.H."/>
            <person name="Ang C.C."/>
            <person name="Tnah L.H."/>
            <person name="Lee C.T."/>
            <person name="Nishiyama T."/>
            <person name="Sese J."/>
            <person name="O'Brien M.J."/>
            <person name="Copetti D."/>
            <person name="Mohd Noor M.I."/>
            <person name="Ong R.C."/>
            <person name="Putra M."/>
            <person name="Sireger I.Z."/>
            <person name="Indrioko S."/>
            <person name="Kosugi Y."/>
            <person name="Izuno A."/>
            <person name="Isagi Y."/>
            <person name="Lee S.L."/>
            <person name="Shimizu K.K."/>
        </authorList>
    </citation>
    <scope>NUCLEOTIDE SEQUENCE [LARGE SCALE GENOMIC DNA]</scope>
    <source>
        <strain evidence="1">214</strain>
    </source>
</reference>
<evidence type="ECO:0000313" key="2">
    <source>
        <dbReference type="Proteomes" id="UP001054252"/>
    </source>
</evidence>
<dbReference type="Proteomes" id="UP001054252">
    <property type="component" value="Unassembled WGS sequence"/>
</dbReference>
<accession>A0AAV5KVL6</accession>
<organism evidence="1 2">
    <name type="scientific">Rubroshorea leprosula</name>
    <dbReference type="NCBI Taxonomy" id="152421"/>
    <lineage>
        <taxon>Eukaryota</taxon>
        <taxon>Viridiplantae</taxon>
        <taxon>Streptophyta</taxon>
        <taxon>Embryophyta</taxon>
        <taxon>Tracheophyta</taxon>
        <taxon>Spermatophyta</taxon>
        <taxon>Magnoliopsida</taxon>
        <taxon>eudicotyledons</taxon>
        <taxon>Gunneridae</taxon>
        <taxon>Pentapetalae</taxon>
        <taxon>rosids</taxon>
        <taxon>malvids</taxon>
        <taxon>Malvales</taxon>
        <taxon>Dipterocarpaceae</taxon>
        <taxon>Rubroshorea</taxon>
    </lineage>
</organism>